<dbReference type="AlphaFoldDB" id="A0A0S8FUZ2"/>
<protein>
    <recommendedName>
        <fullName evidence="2">alanine dehydrogenase</fullName>
        <ecNumber evidence="2">1.4.1.1</ecNumber>
    </recommendedName>
</protein>
<dbReference type="PANTHER" id="PTHR42795">
    <property type="entry name" value="ALANINE DEHYDROGENASE"/>
    <property type="match status" value="1"/>
</dbReference>
<dbReference type="SMART" id="SM01002">
    <property type="entry name" value="AlaDh_PNT_C"/>
    <property type="match status" value="1"/>
</dbReference>
<dbReference type="EC" id="1.4.1.1" evidence="2"/>
<dbReference type="GO" id="GO:0000286">
    <property type="term" value="F:alanine dehydrogenase activity"/>
    <property type="evidence" value="ECO:0007669"/>
    <property type="project" value="UniProtKB-EC"/>
</dbReference>
<dbReference type="PANTHER" id="PTHR42795:SF1">
    <property type="entry name" value="ALANINE DEHYDROGENASE"/>
    <property type="match status" value="1"/>
</dbReference>
<comment type="caution">
    <text evidence="6">The sequence shown here is derived from an EMBL/GenBank/DDBJ whole genome shotgun (WGS) entry which is preliminary data.</text>
</comment>
<dbReference type="Pfam" id="PF01262">
    <property type="entry name" value="AlaDh_PNT_C"/>
    <property type="match status" value="1"/>
</dbReference>
<evidence type="ECO:0000256" key="2">
    <source>
        <dbReference type="ARBA" id="ARBA00012897"/>
    </source>
</evidence>
<evidence type="ECO:0000256" key="1">
    <source>
        <dbReference type="ARBA" id="ARBA00005689"/>
    </source>
</evidence>
<evidence type="ECO:0000259" key="5">
    <source>
        <dbReference type="SMART" id="SM01003"/>
    </source>
</evidence>
<name>A0A0S8FUZ2_UNCW3</name>
<dbReference type="Proteomes" id="UP000051373">
    <property type="component" value="Unassembled WGS sequence"/>
</dbReference>
<dbReference type="GO" id="GO:0005886">
    <property type="term" value="C:plasma membrane"/>
    <property type="evidence" value="ECO:0007669"/>
    <property type="project" value="TreeGrafter"/>
</dbReference>
<keyword evidence="3" id="KW-0560">Oxidoreductase</keyword>
<evidence type="ECO:0000256" key="3">
    <source>
        <dbReference type="ARBA" id="ARBA00023002"/>
    </source>
</evidence>
<evidence type="ECO:0000313" key="7">
    <source>
        <dbReference type="Proteomes" id="UP000051373"/>
    </source>
</evidence>
<dbReference type="InterPro" id="IPR008141">
    <property type="entry name" value="Ala_DH"/>
</dbReference>
<dbReference type="InterPro" id="IPR036291">
    <property type="entry name" value="NAD(P)-bd_dom_sf"/>
</dbReference>
<dbReference type="Pfam" id="PF05222">
    <property type="entry name" value="AlaDh_PNT_N"/>
    <property type="match status" value="1"/>
</dbReference>
<dbReference type="SUPFAM" id="SSF52283">
    <property type="entry name" value="Formate/glycerate dehydrogenase catalytic domain-like"/>
    <property type="match status" value="1"/>
</dbReference>
<dbReference type="CDD" id="cd05305">
    <property type="entry name" value="L-AlaDH"/>
    <property type="match status" value="1"/>
</dbReference>
<accession>A0A0S8FUZ2</accession>
<dbReference type="EMBL" id="LJUJ01000009">
    <property type="protein sequence ID" value="KPK63723.1"/>
    <property type="molecule type" value="Genomic_DNA"/>
</dbReference>
<feature type="domain" description="Alanine dehydrogenase/pyridine nucleotide transhydrogenase NAD(H)-binding" evidence="4">
    <location>
        <begin position="154"/>
        <end position="303"/>
    </location>
</feature>
<reference evidence="6 7" key="1">
    <citation type="journal article" date="2015" name="Microbiome">
        <title>Genomic resolution of linkages in carbon, nitrogen, and sulfur cycling among widespread estuary sediment bacteria.</title>
        <authorList>
            <person name="Baker B.J."/>
            <person name="Lazar C.S."/>
            <person name="Teske A.P."/>
            <person name="Dick G.J."/>
        </authorList>
    </citation>
    <scope>NUCLEOTIDE SEQUENCE [LARGE SCALE GENOMIC DNA]</scope>
    <source>
        <strain evidence="6">SM23_42</strain>
    </source>
</reference>
<dbReference type="GO" id="GO:0042853">
    <property type="term" value="P:L-alanine catabolic process"/>
    <property type="evidence" value="ECO:0007669"/>
    <property type="project" value="InterPro"/>
</dbReference>
<dbReference type="SUPFAM" id="SSF51735">
    <property type="entry name" value="NAD(P)-binding Rossmann-fold domains"/>
    <property type="match status" value="1"/>
</dbReference>
<dbReference type="Gene3D" id="3.40.50.720">
    <property type="entry name" value="NAD(P)-binding Rossmann-like Domain"/>
    <property type="match status" value="2"/>
</dbReference>
<dbReference type="STRING" id="1703779.AMJ83_05865"/>
<dbReference type="InterPro" id="IPR007698">
    <property type="entry name" value="AlaDH/PNT_NAD(H)-bd"/>
</dbReference>
<evidence type="ECO:0000313" key="6">
    <source>
        <dbReference type="EMBL" id="KPK63723.1"/>
    </source>
</evidence>
<comment type="similarity">
    <text evidence="1">Belongs to the AlaDH/PNT family.</text>
</comment>
<dbReference type="InterPro" id="IPR007886">
    <property type="entry name" value="AlaDH/PNT_N"/>
</dbReference>
<organism evidence="6 7">
    <name type="scientific">candidate division WOR_3 bacterium SM23_42</name>
    <dbReference type="NCBI Taxonomy" id="1703779"/>
    <lineage>
        <taxon>Bacteria</taxon>
        <taxon>Bacteria division WOR-3</taxon>
    </lineage>
</organism>
<dbReference type="SMART" id="SM01003">
    <property type="entry name" value="AlaDh_PNT_N"/>
    <property type="match status" value="1"/>
</dbReference>
<proteinExistence type="inferred from homology"/>
<feature type="domain" description="Alanine dehydrogenase/pyridine nucleotide transhydrogenase N-terminal" evidence="5">
    <location>
        <begin position="4"/>
        <end position="142"/>
    </location>
</feature>
<evidence type="ECO:0000259" key="4">
    <source>
        <dbReference type="SMART" id="SM01002"/>
    </source>
</evidence>
<sequence length="362" mass="39392">MIFGVPKELPPFKGIEEYRVGLSPMGAQELVLCGAKVYVESKAGQAAGFSDADYEKAGATVVYSKEEAYRRAEIVLKVRRPQQDEYPLIKEGQAIMGFIHLITARKEFLKTIADKKITLVGYEIMQKEDGRLPVVIPFSEMAGKLSVQIAGRLLESPRGGRGILLGGIPGIPPAEVVILGGGTLGCNAARTFAGVGANVYVLDIDRNKLDHLACHTASMKVTTMFATRHNIEKIVRFADVVVGAVLVPGKRAPILVTKDMVKTMRRGSVIIDFSIDQGGCVETAKVAPSGKFIYTIHDVIHFCMPNATTLVARTATHALTSSAFPYLKMITELGFERALRESHDLTKGVYADNGEIRKEFLP</sequence>
<gene>
    <name evidence="6" type="ORF">AMJ83_05865</name>
</gene>
<dbReference type="PATRIC" id="fig|1703779.3.peg.1505"/>